<comment type="catalytic activity">
    <reaction evidence="2">
        <text>ATP + H2O = ADP + phosphate + H(+)</text>
        <dbReference type="Rhea" id="RHEA:13065"/>
        <dbReference type="ChEBI" id="CHEBI:15377"/>
        <dbReference type="ChEBI" id="CHEBI:15378"/>
        <dbReference type="ChEBI" id="CHEBI:30616"/>
        <dbReference type="ChEBI" id="CHEBI:43474"/>
        <dbReference type="ChEBI" id="CHEBI:456216"/>
    </reaction>
</comment>
<dbReference type="CDD" id="cd02042">
    <property type="entry name" value="ParAB_family"/>
    <property type="match status" value="1"/>
</dbReference>
<dbReference type="RefSeq" id="WP_090042783.1">
    <property type="nucleotide sequence ID" value="NZ_FOKI01000039.1"/>
</dbReference>
<dbReference type="InterPro" id="IPR050678">
    <property type="entry name" value="DNA_Partitioning_ATPase"/>
</dbReference>
<evidence type="ECO:0000256" key="1">
    <source>
        <dbReference type="ARBA" id="ARBA00006976"/>
    </source>
</evidence>
<dbReference type="InterPro" id="IPR027417">
    <property type="entry name" value="P-loop_NTPase"/>
</dbReference>
<evidence type="ECO:0000313" key="6">
    <source>
        <dbReference type="EMBL" id="SFB38473.1"/>
    </source>
</evidence>
<keyword evidence="7" id="KW-1185">Reference proteome</keyword>
<evidence type="ECO:0000259" key="5">
    <source>
        <dbReference type="Pfam" id="PF13614"/>
    </source>
</evidence>
<dbReference type="PANTHER" id="PTHR13696">
    <property type="entry name" value="P-LOOP CONTAINING NUCLEOSIDE TRIPHOSPHATE HYDROLASE"/>
    <property type="match status" value="1"/>
</dbReference>
<comment type="similarity">
    <text evidence="1">Belongs to the ParA family.</text>
</comment>
<feature type="domain" description="AAA" evidence="5">
    <location>
        <begin position="2"/>
        <end position="182"/>
    </location>
</feature>
<accession>A0A1I1AQ52</accession>
<organism evidence="6 7">
    <name type="scientific">Clostridium frigidicarnis</name>
    <dbReference type="NCBI Taxonomy" id="84698"/>
    <lineage>
        <taxon>Bacteria</taxon>
        <taxon>Bacillati</taxon>
        <taxon>Bacillota</taxon>
        <taxon>Clostridia</taxon>
        <taxon>Eubacteriales</taxon>
        <taxon>Clostridiaceae</taxon>
        <taxon>Clostridium</taxon>
    </lineage>
</organism>
<evidence type="ECO:0000313" key="7">
    <source>
        <dbReference type="Proteomes" id="UP000198619"/>
    </source>
</evidence>
<gene>
    <name evidence="6" type="ORF">SAMN04488528_103911</name>
</gene>
<proteinExistence type="inferred from homology"/>
<sequence>MSKIISIFNQKGGVAKTTTAVNLAAGLTLHNKKVLIVDMDAQANSTCSVGVDENELDVTIYDLLNSRNLSKEDICKAIIKTSFDNLYILPSDITLSNAEITLANALSREHILSKIIKKIQDDFDYIIIDCPPSLGLLSINSLVASDSIIIPVATSYFSIKGIKHLIDTYNLVKDNLKEDLEIEGVLITMFDSRKNISKDIKDMLENTFNDKLFKTNIRINSKIEYAQDNSTPVVFFDKNSNGAKDYMNLTKEVLGIE</sequence>
<dbReference type="PANTHER" id="PTHR13696:SF99">
    <property type="entry name" value="COBYRINIC ACID AC-DIAMIDE SYNTHASE"/>
    <property type="match status" value="1"/>
</dbReference>
<dbReference type="AlphaFoldDB" id="A0A1I1AQ52"/>
<evidence type="ECO:0000256" key="4">
    <source>
        <dbReference type="ARBA" id="ARBA00071824"/>
    </source>
</evidence>
<dbReference type="InterPro" id="IPR025669">
    <property type="entry name" value="AAA_dom"/>
</dbReference>
<evidence type="ECO:0000256" key="2">
    <source>
        <dbReference type="ARBA" id="ARBA00049360"/>
    </source>
</evidence>
<name>A0A1I1AQ52_9CLOT</name>
<dbReference type="Gene3D" id="3.40.50.300">
    <property type="entry name" value="P-loop containing nucleotide triphosphate hydrolases"/>
    <property type="match status" value="1"/>
</dbReference>
<dbReference type="Proteomes" id="UP000198619">
    <property type="component" value="Unassembled WGS sequence"/>
</dbReference>
<dbReference type="EMBL" id="FOKI01000039">
    <property type="protein sequence ID" value="SFB38473.1"/>
    <property type="molecule type" value="Genomic_DNA"/>
</dbReference>
<dbReference type="OrthoDB" id="9815116at2"/>
<dbReference type="SUPFAM" id="SSF52540">
    <property type="entry name" value="P-loop containing nucleoside triphosphate hydrolases"/>
    <property type="match status" value="1"/>
</dbReference>
<dbReference type="STRING" id="84698.SAMN04488528_103911"/>
<reference evidence="6 7" key="1">
    <citation type="submission" date="2016-10" db="EMBL/GenBank/DDBJ databases">
        <authorList>
            <person name="de Groot N.N."/>
        </authorList>
    </citation>
    <scope>NUCLEOTIDE SEQUENCE [LARGE SCALE GENOMIC DNA]</scope>
    <source>
        <strain evidence="6 7">DSM 12271</strain>
    </source>
</reference>
<dbReference type="FunFam" id="3.40.50.300:FF:000285">
    <property type="entry name" value="Sporulation initiation inhibitor Soj"/>
    <property type="match status" value="1"/>
</dbReference>
<dbReference type="Pfam" id="PF13614">
    <property type="entry name" value="AAA_31"/>
    <property type="match status" value="1"/>
</dbReference>
<comment type="subunit">
    <text evidence="3">Dimerizes in the presence of ATP but not ADP; ATP-binding is required for double-stranded (ds)DNA-binding. Interacts with DnaA.</text>
</comment>
<protein>
    <recommendedName>
        <fullName evidence="4">Sporulation initiation inhibitor protein Soj</fullName>
    </recommendedName>
</protein>
<evidence type="ECO:0000256" key="3">
    <source>
        <dbReference type="ARBA" id="ARBA00062323"/>
    </source>
</evidence>